<name>A0A0F9QHZ7_9ZZZZ</name>
<gene>
    <name evidence="1" type="ORF">LCGC14_0700120</name>
</gene>
<reference evidence="1" key="1">
    <citation type="journal article" date="2015" name="Nature">
        <title>Complex archaea that bridge the gap between prokaryotes and eukaryotes.</title>
        <authorList>
            <person name="Spang A."/>
            <person name="Saw J.H."/>
            <person name="Jorgensen S.L."/>
            <person name="Zaremba-Niedzwiedzka K."/>
            <person name="Martijn J."/>
            <person name="Lind A.E."/>
            <person name="van Eijk R."/>
            <person name="Schleper C."/>
            <person name="Guy L."/>
            <person name="Ettema T.J."/>
        </authorList>
    </citation>
    <scope>NUCLEOTIDE SEQUENCE</scope>
</reference>
<sequence length="95" mass="11039">MTWGDKLLKKRRFIPAPDAPQPIIVAHGQGYQRGEFDFKVTLTSAVLEKNKEIEIQIKKEYRNEKLGIPYDIRRDVKQARAFRELVEASKKVGKL</sequence>
<evidence type="ECO:0000313" key="1">
    <source>
        <dbReference type="EMBL" id="KKN43730.1"/>
    </source>
</evidence>
<proteinExistence type="predicted"/>
<dbReference type="AlphaFoldDB" id="A0A0F9QHZ7"/>
<protein>
    <submittedName>
        <fullName evidence="1">Uncharacterized protein</fullName>
    </submittedName>
</protein>
<comment type="caution">
    <text evidence="1">The sequence shown here is derived from an EMBL/GenBank/DDBJ whole genome shotgun (WGS) entry which is preliminary data.</text>
</comment>
<dbReference type="EMBL" id="LAZR01001492">
    <property type="protein sequence ID" value="KKN43730.1"/>
    <property type="molecule type" value="Genomic_DNA"/>
</dbReference>
<accession>A0A0F9QHZ7</accession>
<organism evidence="1">
    <name type="scientific">marine sediment metagenome</name>
    <dbReference type="NCBI Taxonomy" id="412755"/>
    <lineage>
        <taxon>unclassified sequences</taxon>
        <taxon>metagenomes</taxon>
        <taxon>ecological metagenomes</taxon>
    </lineage>
</organism>